<evidence type="ECO:0000313" key="3">
    <source>
        <dbReference type="Proteomes" id="UP000559256"/>
    </source>
</evidence>
<proteinExistence type="predicted"/>
<dbReference type="AlphaFoldDB" id="A0A8H5CZG5"/>
<dbReference type="EMBL" id="JAACJM010000072">
    <property type="protein sequence ID" value="KAF5350854.1"/>
    <property type="molecule type" value="Genomic_DNA"/>
</dbReference>
<feature type="region of interest" description="Disordered" evidence="1">
    <location>
        <begin position="27"/>
        <end position="50"/>
    </location>
</feature>
<name>A0A8H5CZG5_9AGAR</name>
<gene>
    <name evidence="2" type="ORF">D9758_010551</name>
</gene>
<evidence type="ECO:0000313" key="2">
    <source>
        <dbReference type="EMBL" id="KAF5350854.1"/>
    </source>
</evidence>
<feature type="compositionally biased region" description="Low complexity" evidence="1">
    <location>
        <begin position="68"/>
        <end position="90"/>
    </location>
</feature>
<dbReference type="Proteomes" id="UP000559256">
    <property type="component" value="Unassembled WGS sequence"/>
</dbReference>
<accession>A0A8H5CZG5</accession>
<feature type="region of interest" description="Disordered" evidence="1">
    <location>
        <begin position="68"/>
        <end position="117"/>
    </location>
</feature>
<feature type="compositionally biased region" description="Low complexity" evidence="1">
    <location>
        <begin position="106"/>
        <end position="117"/>
    </location>
</feature>
<organism evidence="2 3">
    <name type="scientific">Tetrapyrgos nigripes</name>
    <dbReference type="NCBI Taxonomy" id="182062"/>
    <lineage>
        <taxon>Eukaryota</taxon>
        <taxon>Fungi</taxon>
        <taxon>Dikarya</taxon>
        <taxon>Basidiomycota</taxon>
        <taxon>Agaricomycotina</taxon>
        <taxon>Agaricomycetes</taxon>
        <taxon>Agaricomycetidae</taxon>
        <taxon>Agaricales</taxon>
        <taxon>Marasmiineae</taxon>
        <taxon>Marasmiaceae</taxon>
        <taxon>Tetrapyrgos</taxon>
    </lineage>
</organism>
<sequence length="117" mass="13203">MFFSPTPFTVHPSSSFQHYSFIHPSSSLQLHTPNSNPPSLLRTKPNQDVNQDIDEASDETKCRRLQTHLYPSLSPSPSDSQSQHTHSQDSNDIQAVDRPNSKRYATPTQTQTQTPNQ</sequence>
<protein>
    <submittedName>
        <fullName evidence="2">Uncharacterized protein</fullName>
    </submittedName>
</protein>
<comment type="caution">
    <text evidence="2">The sequence shown here is derived from an EMBL/GenBank/DDBJ whole genome shotgun (WGS) entry which is preliminary data.</text>
</comment>
<reference evidence="2 3" key="1">
    <citation type="journal article" date="2020" name="ISME J.">
        <title>Uncovering the hidden diversity of litter-decomposition mechanisms in mushroom-forming fungi.</title>
        <authorList>
            <person name="Floudas D."/>
            <person name="Bentzer J."/>
            <person name="Ahren D."/>
            <person name="Johansson T."/>
            <person name="Persson P."/>
            <person name="Tunlid A."/>
        </authorList>
    </citation>
    <scope>NUCLEOTIDE SEQUENCE [LARGE SCALE GENOMIC DNA]</scope>
    <source>
        <strain evidence="2 3">CBS 291.85</strain>
    </source>
</reference>
<keyword evidence="3" id="KW-1185">Reference proteome</keyword>
<evidence type="ECO:0000256" key="1">
    <source>
        <dbReference type="SAM" id="MobiDB-lite"/>
    </source>
</evidence>